<name>A0A0C9WGY2_9AGAR</name>
<dbReference type="Proteomes" id="UP000054477">
    <property type="component" value="Unassembled WGS sequence"/>
</dbReference>
<reference evidence="1 2" key="1">
    <citation type="submission" date="2014-04" db="EMBL/GenBank/DDBJ databases">
        <authorList>
            <consortium name="DOE Joint Genome Institute"/>
            <person name="Kuo A."/>
            <person name="Kohler A."/>
            <person name="Nagy L.G."/>
            <person name="Floudas D."/>
            <person name="Copeland A."/>
            <person name="Barry K.W."/>
            <person name="Cichocki N."/>
            <person name="Veneault-Fourrey C."/>
            <person name="LaButti K."/>
            <person name="Lindquist E.A."/>
            <person name="Lipzen A."/>
            <person name="Lundell T."/>
            <person name="Morin E."/>
            <person name="Murat C."/>
            <person name="Sun H."/>
            <person name="Tunlid A."/>
            <person name="Henrissat B."/>
            <person name="Grigoriev I.V."/>
            <person name="Hibbett D.S."/>
            <person name="Martin F."/>
            <person name="Nordberg H.P."/>
            <person name="Cantor M.N."/>
            <person name="Hua S.X."/>
        </authorList>
    </citation>
    <scope>NUCLEOTIDE SEQUENCE [LARGE SCALE GENOMIC DNA]</scope>
    <source>
        <strain evidence="1 2">LaAM-08-1</strain>
    </source>
</reference>
<accession>A0A0C9WGY2</accession>
<keyword evidence="2" id="KW-1185">Reference proteome</keyword>
<protein>
    <submittedName>
        <fullName evidence="1">Uncharacterized protein</fullName>
    </submittedName>
</protein>
<dbReference type="OrthoDB" id="3066419at2759"/>
<evidence type="ECO:0000313" key="1">
    <source>
        <dbReference type="EMBL" id="KIJ90239.1"/>
    </source>
</evidence>
<gene>
    <name evidence="1" type="ORF">K443DRAFT_135695</name>
</gene>
<dbReference type="AlphaFoldDB" id="A0A0C9WGY2"/>
<sequence length="602" mass="68627">MSAMTTIPDIKQEYWTNCPMQSTENKFQGLKGDIHFVDTVDHLVSIQRGLRLKDVWICTMNIIAKERREAILEEWLSEVPFAIENMLGTWINRAKENEVYWLLKCKILCFIIHEIPIAKLCFHREDPKNFDFNGFDHIAQCGKASINAVSGQEGMPLRLPILLAEDQARSSPWVQGWNGEKHTLLEEIPKVLMKPYRPPASVSQASRNLSPKVADTLADALEPEEDDLDKDTSCFCPVSSWPDDCEQVCYDQVERRELYFIENFEVPLGAVSNIDLFGFPAPDARFVELSDRVVMKEYQASHWLYTEHMPKKGTIGQRAPTPPPAKLPLRSTLKDSNDKLPTQAPVHSITASLCTPINLELEESSSQNTTLSDKQTEERARIDAIAESSSNSHFPCFEGLPSDWETCRSWFYGMVVSSQFVWINQMYRTVSNSHPLIWVDMKNNKDMCKLRGYLTHRTTQDHSLIISHFVSEATFTEAIQHHTDKWERPTAPLPSALDDPMEGPSQPAPLKMWLTSPRHSLTVPDVTLLHRAGVTLEERVEKLPCLLELYIEGKPYVRVSHHHFIITICTLCPSIKTPCDLFYNTSSWLSTLSSAHSHQSKH</sequence>
<evidence type="ECO:0000313" key="2">
    <source>
        <dbReference type="Proteomes" id="UP000054477"/>
    </source>
</evidence>
<proteinExistence type="predicted"/>
<dbReference type="EMBL" id="KN839241">
    <property type="protein sequence ID" value="KIJ90239.1"/>
    <property type="molecule type" value="Genomic_DNA"/>
</dbReference>
<reference evidence="2" key="2">
    <citation type="submission" date="2015-01" db="EMBL/GenBank/DDBJ databases">
        <title>Evolutionary Origins and Diversification of the Mycorrhizal Mutualists.</title>
        <authorList>
            <consortium name="DOE Joint Genome Institute"/>
            <consortium name="Mycorrhizal Genomics Consortium"/>
            <person name="Kohler A."/>
            <person name="Kuo A."/>
            <person name="Nagy L.G."/>
            <person name="Floudas D."/>
            <person name="Copeland A."/>
            <person name="Barry K.W."/>
            <person name="Cichocki N."/>
            <person name="Veneault-Fourrey C."/>
            <person name="LaButti K."/>
            <person name="Lindquist E.A."/>
            <person name="Lipzen A."/>
            <person name="Lundell T."/>
            <person name="Morin E."/>
            <person name="Murat C."/>
            <person name="Riley R."/>
            <person name="Ohm R."/>
            <person name="Sun H."/>
            <person name="Tunlid A."/>
            <person name="Henrissat B."/>
            <person name="Grigoriev I.V."/>
            <person name="Hibbett D.S."/>
            <person name="Martin F."/>
        </authorList>
    </citation>
    <scope>NUCLEOTIDE SEQUENCE [LARGE SCALE GENOMIC DNA]</scope>
    <source>
        <strain evidence="2">LaAM-08-1</strain>
    </source>
</reference>
<organism evidence="1 2">
    <name type="scientific">Laccaria amethystina LaAM-08-1</name>
    <dbReference type="NCBI Taxonomy" id="1095629"/>
    <lineage>
        <taxon>Eukaryota</taxon>
        <taxon>Fungi</taxon>
        <taxon>Dikarya</taxon>
        <taxon>Basidiomycota</taxon>
        <taxon>Agaricomycotina</taxon>
        <taxon>Agaricomycetes</taxon>
        <taxon>Agaricomycetidae</taxon>
        <taxon>Agaricales</taxon>
        <taxon>Agaricineae</taxon>
        <taxon>Hydnangiaceae</taxon>
        <taxon>Laccaria</taxon>
    </lineage>
</organism>
<dbReference type="HOGENOM" id="CLU_453457_0_0_1"/>